<evidence type="ECO:0000313" key="10">
    <source>
        <dbReference type="Proteomes" id="UP000324065"/>
    </source>
</evidence>
<comment type="similarity">
    <text evidence="1 7">Belongs to the endoribonuclease YbeY family.</text>
</comment>
<dbReference type="PANTHER" id="PTHR46986:SF1">
    <property type="entry name" value="ENDORIBONUCLEASE YBEY, CHLOROPLASTIC"/>
    <property type="match status" value="1"/>
</dbReference>
<keyword evidence="7" id="KW-0690">Ribosome biogenesis</keyword>
<keyword evidence="5 7" id="KW-0378">Hydrolase</keyword>
<dbReference type="PROSITE" id="PS01306">
    <property type="entry name" value="UPF0054"/>
    <property type="match status" value="1"/>
</dbReference>
<evidence type="ECO:0000256" key="7">
    <source>
        <dbReference type="HAMAP-Rule" id="MF_00009"/>
    </source>
</evidence>
<keyword evidence="2 7" id="KW-0540">Nuclease</keyword>
<accession>A0A5M6I9P2</accession>
<dbReference type="Proteomes" id="UP000324065">
    <property type="component" value="Unassembled WGS sequence"/>
</dbReference>
<dbReference type="GO" id="GO:0006364">
    <property type="term" value="P:rRNA processing"/>
    <property type="evidence" value="ECO:0007669"/>
    <property type="project" value="UniProtKB-UniRule"/>
</dbReference>
<dbReference type="RefSeq" id="WP_150062873.1">
    <property type="nucleotide sequence ID" value="NZ_JACHII010000010.1"/>
</dbReference>
<dbReference type="HAMAP" id="MF_00009">
    <property type="entry name" value="Endoribonucl_YbeY"/>
    <property type="match status" value="1"/>
</dbReference>
<proteinExistence type="inferred from homology"/>
<keyword evidence="7" id="KW-0698">rRNA processing</keyword>
<feature type="binding site" evidence="7">
    <location>
        <position position="156"/>
    </location>
    <ligand>
        <name>Zn(2+)</name>
        <dbReference type="ChEBI" id="CHEBI:29105"/>
        <note>catalytic</note>
    </ligand>
</feature>
<evidence type="ECO:0000256" key="4">
    <source>
        <dbReference type="ARBA" id="ARBA00022759"/>
    </source>
</evidence>
<keyword evidence="4 7" id="KW-0255">Endonuclease</keyword>
<dbReference type="InterPro" id="IPR020549">
    <property type="entry name" value="YbeY_CS"/>
</dbReference>
<evidence type="ECO:0000256" key="5">
    <source>
        <dbReference type="ARBA" id="ARBA00022801"/>
    </source>
</evidence>
<sequence length="210" mass="22241">MTSPIPVPDPAAVPDLDIDVVIESPPWRKAVKGPVALCERAARAALEGGLAGSPLAAMLATQPVVELCIALEDDASVHALNRDFRGQDKPTNVLSFAALEGEDGRVLPPVVDGDPLDPDPEPEMLGDVIVAFETTRDEAARDGKALADHLSHLVVHGVLHLLGYDHQDDDEAEAMEGLETRILAGLGIADPHAPDRDPGTGDDERRPDTE</sequence>
<dbReference type="GO" id="GO:0004222">
    <property type="term" value="F:metalloendopeptidase activity"/>
    <property type="evidence" value="ECO:0007669"/>
    <property type="project" value="InterPro"/>
</dbReference>
<dbReference type="PANTHER" id="PTHR46986">
    <property type="entry name" value="ENDORIBONUCLEASE YBEY, CHLOROPLASTIC"/>
    <property type="match status" value="1"/>
</dbReference>
<dbReference type="GO" id="GO:0005737">
    <property type="term" value="C:cytoplasm"/>
    <property type="evidence" value="ECO:0007669"/>
    <property type="project" value="UniProtKB-SubCell"/>
</dbReference>
<dbReference type="Gene3D" id="3.40.390.30">
    <property type="entry name" value="Metalloproteases ('zincins'), catalytic domain"/>
    <property type="match status" value="1"/>
</dbReference>
<keyword evidence="10" id="KW-1185">Reference proteome</keyword>
<evidence type="ECO:0000256" key="8">
    <source>
        <dbReference type="SAM" id="MobiDB-lite"/>
    </source>
</evidence>
<comment type="cofactor">
    <cofactor evidence="7">
        <name>Zn(2+)</name>
        <dbReference type="ChEBI" id="CHEBI:29105"/>
    </cofactor>
    <text evidence="7">Binds 1 zinc ion.</text>
</comment>
<reference evidence="9 10" key="1">
    <citation type="submission" date="2019-09" db="EMBL/GenBank/DDBJ databases">
        <title>Genome sequence of Roseospira marina, one of the more divergent members of the non-sulfur purple photosynthetic bacterial family, the Rhodospirillaceae.</title>
        <authorList>
            <person name="Meyer T."/>
            <person name="Kyndt J."/>
        </authorList>
    </citation>
    <scope>NUCLEOTIDE SEQUENCE [LARGE SCALE GENOMIC DNA]</scope>
    <source>
        <strain evidence="9 10">DSM 15113</strain>
    </source>
</reference>
<feature type="binding site" evidence="7">
    <location>
        <position position="160"/>
    </location>
    <ligand>
        <name>Zn(2+)</name>
        <dbReference type="ChEBI" id="CHEBI:29105"/>
        <note>catalytic</note>
    </ligand>
</feature>
<dbReference type="GO" id="GO:0008270">
    <property type="term" value="F:zinc ion binding"/>
    <property type="evidence" value="ECO:0007669"/>
    <property type="project" value="UniProtKB-UniRule"/>
</dbReference>
<name>A0A5M6I9P2_9PROT</name>
<feature type="region of interest" description="Disordered" evidence="8">
    <location>
        <begin position="185"/>
        <end position="210"/>
    </location>
</feature>
<dbReference type="GO" id="GO:0004521">
    <property type="term" value="F:RNA endonuclease activity"/>
    <property type="evidence" value="ECO:0007669"/>
    <property type="project" value="UniProtKB-UniRule"/>
</dbReference>
<feature type="compositionally biased region" description="Basic and acidic residues" evidence="8">
    <location>
        <begin position="192"/>
        <end position="210"/>
    </location>
</feature>
<evidence type="ECO:0000256" key="6">
    <source>
        <dbReference type="ARBA" id="ARBA00022833"/>
    </source>
</evidence>
<dbReference type="EC" id="3.1.-.-" evidence="7"/>
<keyword evidence="3 7" id="KW-0479">Metal-binding</keyword>
<gene>
    <name evidence="7 9" type="primary">ybeY</name>
    <name evidence="9" type="ORF">F1188_13020</name>
</gene>
<protein>
    <recommendedName>
        <fullName evidence="7">Endoribonuclease YbeY</fullName>
        <ecNumber evidence="7">3.1.-.-</ecNumber>
    </recommendedName>
</protein>
<dbReference type="NCBIfam" id="TIGR00043">
    <property type="entry name" value="rRNA maturation RNase YbeY"/>
    <property type="match status" value="1"/>
</dbReference>
<evidence type="ECO:0000313" key="9">
    <source>
        <dbReference type="EMBL" id="KAA5604961.1"/>
    </source>
</evidence>
<feature type="binding site" evidence="7">
    <location>
        <position position="166"/>
    </location>
    <ligand>
        <name>Zn(2+)</name>
        <dbReference type="ChEBI" id="CHEBI:29105"/>
        <note>catalytic</note>
    </ligand>
</feature>
<dbReference type="AlphaFoldDB" id="A0A5M6I9P2"/>
<organism evidence="9 10">
    <name type="scientific">Roseospira marina</name>
    <dbReference type="NCBI Taxonomy" id="140057"/>
    <lineage>
        <taxon>Bacteria</taxon>
        <taxon>Pseudomonadati</taxon>
        <taxon>Pseudomonadota</taxon>
        <taxon>Alphaproteobacteria</taxon>
        <taxon>Rhodospirillales</taxon>
        <taxon>Rhodospirillaceae</taxon>
        <taxon>Roseospira</taxon>
    </lineage>
</organism>
<dbReference type="InterPro" id="IPR002036">
    <property type="entry name" value="YbeY"/>
</dbReference>
<dbReference type="Pfam" id="PF02130">
    <property type="entry name" value="YbeY"/>
    <property type="match status" value="1"/>
</dbReference>
<comment type="subcellular location">
    <subcellularLocation>
        <location evidence="7">Cytoplasm</location>
    </subcellularLocation>
</comment>
<comment type="caution">
    <text evidence="9">The sequence shown here is derived from an EMBL/GenBank/DDBJ whole genome shotgun (WGS) entry which is preliminary data.</text>
</comment>
<dbReference type="EMBL" id="VWPJ01000012">
    <property type="protein sequence ID" value="KAA5604961.1"/>
    <property type="molecule type" value="Genomic_DNA"/>
</dbReference>
<keyword evidence="6 7" id="KW-0862">Zinc</keyword>
<evidence type="ECO:0000256" key="3">
    <source>
        <dbReference type="ARBA" id="ARBA00022723"/>
    </source>
</evidence>
<dbReference type="SUPFAM" id="SSF55486">
    <property type="entry name" value="Metalloproteases ('zincins'), catalytic domain"/>
    <property type="match status" value="1"/>
</dbReference>
<evidence type="ECO:0000256" key="2">
    <source>
        <dbReference type="ARBA" id="ARBA00022722"/>
    </source>
</evidence>
<dbReference type="InterPro" id="IPR023091">
    <property type="entry name" value="MetalPrtase_cat_dom_sf_prd"/>
</dbReference>
<dbReference type="OrthoDB" id="9807740at2"/>
<comment type="function">
    <text evidence="7">Single strand-specific metallo-endoribonuclease involved in late-stage 70S ribosome quality control and in maturation of the 3' terminus of the 16S rRNA.</text>
</comment>
<keyword evidence="7" id="KW-0963">Cytoplasm</keyword>
<evidence type="ECO:0000256" key="1">
    <source>
        <dbReference type="ARBA" id="ARBA00010875"/>
    </source>
</evidence>